<dbReference type="AlphaFoldDB" id="A0A4Z1CXU1"/>
<dbReference type="Proteomes" id="UP000298159">
    <property type="component" value="Unassembled WGS sequence"/>
</dbReference>
<evidence type="ECO:0000313" key="1">
    <source>
        <dbReference type="EMBL" id="TGN73756.1"/>
    </source>
</evidence>
<comment type="caution">
    <text evidence="1">The sequence shown here is derived from an EMBL/GenBank/DDBJ whole genome shotgun (WGS) entry which is preliminary data.</text>
</comment>
<gene>
    <name evidence="1" type="ORF">E5083_23435</name>
</gene>
<sequence>MNGTEGARLFREAWIAGVRRHFPGEPEPGFVTPWEDVPEWQREVSGIVAERIQGLMKLSEGNAARLSREQKGRFVAICWATEVSDQLDEPDPAELAEWPDLPVWHRETVADVFEALEKTA</sequence>
<accession>A0A4Z1CXU1</accession>
<dbReference type="EMBL" id="SRRT01000007">
    <property type="protein sequence ID" value="TGN73756.1"/>
    <property type="molecule type" value="Genomic_DNA"/>
</dbReference>
<proteinExistence type="predicted"/>
<keyword evidence="2" id="KW-1185">Reference proteome</keyword>
<reference evidence="1 2" key="1">
    <citation type="submission" date="2019-04" db="EMBL/GenBank/DDBJ databases">
        <title>Streptomyces sp. nov. Bv016 isolated from bark of Buahinia variegata.</title>
        <authorList>
            <person name="Kanchanasin P."/>
            <person name="Tanasupawat S."/>
            <person name="Yuki M."/>
            <person name="Kudo T."/>
        </authorList>
    </citation>
    <scope>NUCLEOTIDE SEQUENCE [LARGE SCALE GENOMIC DNA]</scope>
    <source>
        <strain evidence="1 2">Bv016</strain>
    </source>
</reference>
<dbReference type="RefSeq" id="WP_135787680.1">
    <property type="nucleotide sequence ID" value="NZ_JBEYRW010000007.1"/>
</dbReference>
<name>A0A4Z1CXU1_9ACTN</name>
<evidence type="ECO:0000313" key="2">
    <source>
        <dbReference type="Proteomes" id="UP000298159"/>
    </source>
</evidence>
<dbReference type="GeneID" id="95450534"/>
<protein>
    <submittedName>
        <fullName evidence="1">Uncharacterized protein</fullName>
    </submittedName>
</protein>
<organism evidence="1 2">
    <name type="scientific">Streptomyces bauhiniae</name>
    <dbReference type="NCBI Taxonomy" id="2340725"/>
    <lineage>
        <taxon>Bacteria</taxon>
        <taxon>Bacillati</taxon>
        <taxon>Actinomycetota</taxon>
        <taxon>Actinomycetes</taxon>
        <taxon>Kitasatosporales</taxon>
        <taxon>Streptomycetaceae</taxon>
        <taxon>Streptomyces</taxon>
    </lineage>
</organism>